<dbReference type="Ensembl" id="ENSSPUT00000014450.1">
    <property type="protein sequence ID" value="ENSSPUP00000013548.1"/>
    <property type="gene ID" value="ENSSPUG00000010434.1"/>
</dbReference>
<dbReference type="OMA" id="DVCCRRT"/>
<evidence type="ECO:0000256" key="1">
    <source>
        <dbReference type="SAM" id="MobiDB-lite"/>
    </source>
</evidence>
<dbReference type="Pfam" id="PF15125">
    <property type="entry name" value="TMEM238"/>
    <property type="match status" value="1"/>
</dbReference>
<keyword evidence="2" id="KW-0812">Transmembrane</keyword>
<evidence type="ECO:0000313" key="3">
    <source>
        <dbReference type="Ensembl" id="ENSSPUP00000013548.1"/>
    </source>
</evidence>
<organism evidence="3 4">
    <name type="scientific">Sphenodon punctatus</name>
    <name type="common">Tuatara</name>
    <name type="synonym">Hatteria punctata</name>
    <dbReference type="NCBI Taxonomy" id="8508"/>
    <lineage>
        <taxon>Eukaryota</taxon>
        <taxon>Metazoa</taxon>
        <taxon>Chordata</taxon>
        <taxon>Craniata</taxon>
        <taxon>Vertebrata</taxon>
        <taxon>Euteleostomi</taxon>
        <taxon>Lepidosauria</taxon>
        <taxon>Sphenodontia</taxon>
        <taxon>Sphenodontidae</taxon>
        <taxon>Sphenodon</taxon>
    </lineage>
</organism>
<name>A0A8D0GXE4_SPHPU</name>
<protein>
    <submittedName>
        <fullName evidence="3">Transmembrane protein 238</fullName>
    </submittedName>
</protein>
<accession>A0A8D0GXE4</accession>
<feature type="transmembrane region" description="Helical" evidence="2">
    <location>
        <begin position="82"/>
        <end position="101"/>
    </location>
</feature>
<keyword evidence="4" id="KW-1185">Reference proteome</keyword>
<dbReference type="PANTHER" id="PTHR28613:SF5">
    <property type="entry name" value="TRANSMEMBRANE PROTEIN 238"/>
    <property type="match status" value="1"/>
</dbReference>
<gene>
    <name evidence="3" type="primary">TMEM238</name>
</gene>
<feature type="region of interest" description="Disordered" evidence="1">
    <location>
        <begin position="138"/>
        <end position="163"/>
    </location>
</feature>
<proteinExistence type="predicted"/>
<dbReference type="PANTHER" id="PTHR28613">
    <property type="entry name" value="SI:CH211-232M10.4-RELATED"/>
    <property type="match status" value="1"/>
</dbReference>
<dbReference type="Proteomes" id="UP000694392">
    <property type="component" value="Unplaced"/>
</dbReference>
<dbReference type="AlphaFoldDB" id="A0A8D0GXE4"/>
<dbReference type="InterPro" id="IPR029365">
    <property type="entry name" value="TMEM238"/>
</dbReference>
<keyword evidence="2" id="KW-0472">Membrane</keyword>
<evidence type="ECO:0000313" key="4">
    <source>
        <dbReference type="Proteomes" id="UP000694392"/>
    </source>
</evidence>
<reference evidence="3" key="2">
    <citation type="submission" date="2025-09" db="UniProtKB">
        <authorList>
            <consortium name="Ensembl"/>
        </authorList>
    </citation>
    <scope>IDENTIFICATION</scope>
</reference>
<sequence length="184" mass="19561">MWEPHSNRPFSAALAPLTGSWQSTLPTSGAPQSPLPGMGARGLGRCRFALALAVLLDAAGTAALLTGIFARLRLRGRDFGDLLIYSGAVLVFLSLLGWIVWYTGNLEIAPEELARDYGAKGGTLARIARKISRSWSRRQRPRVSGLPRSLADPQPSGSHCVPRSGPVCKDQIGPRVFCIGGVGG</sequence>
<reference evidence="3" key="1">
    <citation type="submission" date="2025-08" db="UniProtKB">
        <authorList>
            <consortium name="Ensembl"/>
        </authorList>
    </citation>
    <scope>IDENTIFICATION</scope>
</reference>
<evidence type="ECO:0000256" key="2">
    <source>
        <dbReference type="SAM" id="Phobius"/>
    </source>
</evidence>
<keyword evidence="2" id="KW-1133">Transmembrane helix</keyword>
<feature type="transmembrane region" description="Helical" evidence="2">
    <location>
        <begin position="48"/>
        <end position="70"/>
    </location>
</feature>
<dbReference type="GeneTree" id="ENSGT00940000162720"/>